<reference evidence="2 3" key="1">
    <citation type="journal article" date="2015" name="BMC Genomics">
        <title>Genome mining reveals unlocked bioactive potential of marine Gram-negative bacteria.</title>
        <authorList>
            <person name="Machado H."/>
            <person name="Sonnenschein E.C."/>
            <person name="Melchiorsen J."/>
            <person name="Gram L."/>
        </authorList>
    </citation>
    <scope>NUCLEOTIDE SEQUENCE [LARGE SCALE GENOMIC DNA]</scope>
    <source>
        <strain evidence="2 3">S3137</strain>
    </source>
</reference>
<feature type="transmembrane region" description="Helical" evidence="1">
    <location>
        <begin position="89"/>
        <end position="111"/>
    </location>
</feature>
<evidence type="ECO:0000313" key="2">
    <source>
        <dbReference type="EMBL" id="KJY98312.1"/>
    </source>
</evidence>
<name>A0A0F4PII8_9GAMM</name>
<dbReference type="PATRIC" id="fig|151081.8.peg.3559"/>
<organism evidence="2 3">
    <name type="scientific">Pseudoalteromonas ruthenica</name>
    <dbReference type="NCBI Taxonomy" id="151081"/>
    <lineage>
        <taxon>Bacteria</taxon>
        <taxon>Pseudomonadati</taxon>
        <taxon>Pseudomonadota</taxon>
        <taxon>Gammaproteobacteria</taxon>
        <taxon>Alteromonadales</taxon>
        <taxon>Pseudoalteromonadaceae</taxon>
        <taxon>Pseudoalteromonas</taxon>
    </lineage>
</organism>
<dbReference type="GeneID" id="58229049"/>
<gene>
    <name evidence="2" type="ORF">TW72_11155</name>
</gene>
<proteinExistence type="predicted"/>
<keyword evidence="1" id="KW-0472">Membrane</keyword>
<comment type="caution">
    <text evidence="2">The sequence shown here is derived from an EMBL/GenBank/DDBJ whole genome shotgun (WGS) entry which is preliminary data.</text>
</comment>
<evidence type="ECO:0000313" key="3">
    <source>
        <dbReference type="Proteomes" id="UP000033664"/>
    </source>
</evidence>
<protein>
    <recommendedName>
        <fullName evidence="4">DUF1240 domain-containing protein</fullName>
    </recommendedName>
</protein>
<keyword evidence="3" id="KW-1185">Reference proteome</keyword>
<keyword evidence="1" id="KW-0812">Transmembrane</keyword>
<feature type="transmembrane region" description="Helical" evidence="1">
    <location>
        <begin position="58"/>
        <end position="77"/>
    </location>
</feature>
<dbReference type="OrthoDB" id="6313225at2"/>
<sequence length="186" mass="20827">MDDVQSTTMDRVKLFCFFALFCVLTLLLPYATFSEVSQVSTALGEHVLAFRERSFSPSLVLATPVFAVLTYLLWLRATHTQVSDRLLSGWFKLCGVTLVLMLIATPIYTYLIEHHISAQGYTLCSAYGRGTIGSADIWVANESHCIKEGFPVRNELVDWLSQQPSDTSAQQVKQKLAELLEADSKR</sequence>
<evidence type="ECO:0008006" key="4">
    <source>
        <dbReference type="Google" id="ProtNLM"/>
    </source>
</evidence>
<dbReference type="eggNOG" id="ENOG5033B67">
    <property type="taxonomic scope" value="Bacteria"/>
</dbReference>
<dbReference type="EMBL" id="JXXZ01000010">
    <property type="protein sequence ID" value="KJY98312.1"/>
    <property type="molecule type" value="Genomic_DNA"/>
</dbReference>
<accession>A0A0F4PII8</accession>
<dbReference type="AlphaFoldDB" id="A0A0F4PII8"/>
<dbReference type="Proteomes" id="UP000033664">
    <property type="component" value="Unassembled WGS sequence"/>
</dbReference>
<dbReference type="RefSeq" id="WP_045980515.1">
    <property type="nucleotide sequence ID" value="NZ_JXXY01000020.1"/>
</dbReference>
<keyword evidence="1" id="KW-1133">Transmembrane helix</keyword>
<evidence type="ECO:0000256" key="1">
    <source>
        <dbReference type="SAM" id="Phobius"/>
    </source>
</evidence>